<evidence type="ECO:0000256" key="2">
    <source>
        <dbReference type="ARBA" id="ARBA00007333"/>
    </source>
</evidence>
<evidence type="ECO:0000256" key="6">
    <source>
        <dbReference type="ARBA" id="ARBA00022792"/>
    </source>
</evidence>
<protein>
    <recommendedName>
        <fullName evidence="11">ATP synthase F(0) complex subunit e, mitochondrial</fullName>
    </recommendedName>
</protein>
<evidence type="ECO:0000256" key="11">
    <source>
        <dbReference type="RuleBase" id="RU367005"/>
    </source>
</evidence>
<gene>
    <name evidence="12" type="ORF">DL89DRAFT_267212</name>
</gene>
<dbReference type="Pfam" id="PF05680">
    <property type="entry name" value="ATP-synt_E"/>
    <property type="match status" value="1"/>
</dbReference>
<keyword evidence="9" id="KW-0472">Membrane</keyword>
<evidence type="ECO:0000313" key="13">
    <source>
        <dbReference type="Proteomes" id="UP000193922"/>
    </source>
</evidence>
<keyword evidence="13" id="KW-1185">Reference proteome</keyword>
<keyword evidence="10 11" id="KW-0066">ATP synthesis</keyword>
<evidence type="ECO:0000256" key="8">
    <source>
        <dbReference type="ARBA" id="ARBA00023128"/>
    </source>
</evidence>
<sequence length="92" mass="10626">MSQVRQVSSLFKISRWVALGGGLTYGYVHSCTLRNDAETKRINDKYAHQLTLIEEAKKKFAEKNSSGSTESFNFEDPNFDADKWFKHIESKY</sequence>
<proteinExistence type="inferred from homology"/>
<keyword evidence="4 11" id="KW-0138">CF(0)</keyword>
<keyword evidence="5 11" id="KW-0375">Hydrogen ion transport</keyword>
<comment type="similarity">
    <text evidence="2 11">Belongs to the ATPase e subunit family.</text>
</comment>
<dbReference type="EMBL" id="MCFD01000006">
    <property type="protein sequence ID" value="ORX69971.1"/>
    <property type="molecule type" value="Genomic_DNA"/>
</dbReference>
<comment type="caution">
    <text evidence="12">The sequence shown here is derived from an EMBL/GenBank/DDBJ whole genome shotgun (WGS) entry which is preliminary data.</text>
</comment>
<dbReference type="GO" id="GO:0045259">
    <property type="term" value="C:proton-transporting ATP synthase complex"/>
    <property type="evidence" value="ECO:0007669"/>
    <property type="project" value="UniProtKB-UniRule"/>
</dbReference>
<keyword evidence="6 11" id="KW-0999">Mitochondrion inner membrane</keyword>
<keyword evidence="3 11" id="KW-0813">Transport</keyword>
<reference evidence="12 13" key="1">
    <citation type="submission" date="2016-07" db="EMBL/GenBank/DDBJ databases">
        <title>Pervasive Adenine N6-methylation of Active Genes in Fungi.</title>
        <authorList>
            <consortium name="DOE Joint Genome Institute"/>
            <person name="Mondo S.J."/>
            <person name="Dannebaum R.O."/>
            <person name="Kuo R.C."/>
            <person name="Labutti K."/>
            <person name="Haridas S."/>
            <person name="Kuo A."/>
            <person name="Salamov A."/>
            <person name="Ahrendt S.R."/>
            <person name="Lipzen A."/>
            <person name="Sullivan W."/>
            <person name="Andreopoulos W.B."/>
            <person name="Clum A."/>
            <person name="Lindquist E."/>
            <person name="Daum C."/>
            <person name="Ramamoorthy G.K."/>
            <person name="Gryganskyi A."/>
            <person name="Culley D."/>
            <person name="Magnuson J.K."/>
            <person name="James T.Y."/>
            <person name="O'Malley M.A."/>
            <person name="Stajich J.E."/>
            <person name="Spatafora J.W."/>
            <person name="Visel A."/>
            <person name="Grigoriev I.V."/>
        </authorList>
    </citation>
    <scope>NUCLEOTIDE SEQUENCE [LARGE SCALE GENOMIC DNA]</scope>
    <source>
        <strain evidence="12 13">ATCC 12442</strain>
    </source>
</reference>
<dbReference type="GeneID" id="63804048"/>
<evidence type="ECO:0000256" key="1">
    <source>
        <dbReference type="ARBA" id="ARBA00004273"/>
    </source>
</evidence>
<evidence type="ECO:0000256" key="10">
    <source>
        <dbReference type="ARBA" id="ARBA00023310"/>
    </source>
</evidence>
<evidence type="ECO:0000256" key="3">
    <source>
        <dbReference type="ARBA" id="ARBA00022448"/>
    </source>
</evidence>
<evidence type="ECO:0000256" key="7">
    <source>
        <dbReference type="ARBA" id="ARBA00023065"/>
    </source>
</evidence>
<keyword evidence="8 11" id="KW-0496">Mitochondrion</keyword>
<dbReference type="InterPro" id="IPR008386">
    <property type="entry name" value="ATP_synth_F0_esu_mt"/>
</dbReference>
<dbReference type="Proteomes" id="UP000193922">
    <property type="component" value="Unassembled WGS sequence"/>
</dbReference>
<dbReference type="RefSeq" id="XP_040743609.1">
    <property type="nucleotide sequence ID" value="XM_040887400.1"/>
</dbReference>
<evidence type="ECO:0000313" key="12">
    <source>
        <dbReference type="EMBL" id="ORX69971.1"/>
    </source>
</evidence>
<dbReference type="GO" id="GO:0015078">
    <property type="term" value="F:proton transmembrane transporter activity"/>
    <property type="evidence" value="ECO:0007669"/>
    <property type="project" value="InterPro"/>
</dbReference>
<comment type="function">
    <text evidence="11">Subunit e, of the mitochondrial membrane ATP synthase complex (F(1)F(0) ATP synthase or Complex V) that produces ATP from ADP in the presence of a proton gradient across the membrane which is generated by electron transport complexes of the respiratory chain. ATP synthase complex consist of a soluble F(1) head domain - the catalytic core - and a membrane F(1) domain - the membrane proton channel. These two domains are linked by a central stalk rotating inside the F(1) region and a stationary peripheral stalk. During catalysis, ATP synthesis in the catalytic domain of F(1) is coupled via a rotary mechanism of the central stalk subunits to proton translocation. In vivo, can only synthesize ATP although its ATP hydrolase activity can be activated artificially in vitro. Part of the complex F(0) domain.</text>
</comment>
<dbReference type="OrthoDB" id="2125027at2759"/>
<dbReference type="AlphaFoldDB" id="A0A1Y1W8W9"/>
<dbReference type="GO" id="GO:0015986">
    <property type="term" value="P:proton motive force-driven ATP synthesis"/>
    <property type="evidence" value="ECO:0007669"/>
    <property type="project" value="InterPro"/>
</dbReference>
<evidence type="ECO:0000256" key="9">
    <source>
        <dbReference type="ARBA" id="ARBA00023136"/>
    </source>
</evidence>
<organism evidence="12 13">
    <name type="scientific">Linderina pennispora</name>
    <dbReference type="NCBI Taxonomy" id="61395"/>
    <lineage>
        <taxon>Eukaryota</taxon>
        <taxon>Fungi</taxon>
        <taxon>Fungi incertae sedis</taxon>
        <taxon>Zoopagomycota</taxon>
        <taxon>Kickxellomycotina</taxon>
        <taxon>Kickxellomycetes</taxon>
        <taxon>Kickxellales</taxon>
        <taxon>Kickxellaceae</taxon>
        <taxon>Linderina</taxon>
    </lineage>
</organism>
<accession>A0A1Y1W8W9</accession>
<dbReference type="STRING" id="61395.A0A1Y1W8W9"/>
<comment type="subcellular location">
    <subcellularLocation>
        <location evidence="1 11">Mitochondrion inner membrane</location>
    </subcellularLocation>
</comment>
<keyword evidence="7 11" id="KW-0406">Ion transport</keyword>
<name>A0A1Y1W8W9_9FUNG</name>
<evidence type="ECO:0000256" key="5">
    <source>
        <dbReference type="ARBA" id="ARBA00022781"/>
    </source>
</evidence>
<dbReference type="GO" id="GO:0005743">
    <property type="term" value="C:mitochondrial inner membrane"/>
    <property type="evidence" value="ECO:0007669"/>
    <property type="project" value="UniProtKB-SubCell"/>
</dbReference>
<evidence type="ECO:0000256" key="4">
    <source>
        <dbReference type="ARBA" id="ARBA00022547"/>
    </source>
</evidence>
<comment type="subunit">
    <text evidence="11">F-type ATPases have 2 components, CF(1) - the catalytic core - and CF(0) - the membrane proton channel. CF(1) and CF(0) have multiple subunits.</text>
</comment>